<evidence type="ECO:0000256" key="1">
    <source>
        <dbReference type="ARBA" id="ARBA00004241"/>
    </source>
</evidence>
<keyword evidence="5" id="KW-0281">Fimbrium</keyword>
<dbReference type="InterPro" id="IPR007166">
    <property type="entry name" value="Class3_signal_pept_motif"/>
</dbReference>
<evidence type="ECO:0000313" key="7">
    <source>
        <dbReference type="EMBL" id="MBG0769825.1"/>
    </source>
</evidence>
<reference evidence="7" key="1">
    <citation type="submission" date="2020-07" db="EMBL/GenBank/DDBJ databases">
        <title>Severe corrosion of carbon steel in oil field produced water can be linked to methanogenic archaea containing a special type of NiFe hydrogenase.</title>
        <authorList>
            <person name="Lahme S."/>
            <person name="Mand J."/>
            <person name="Longwell J."/>
            <person name="Smith R."/>
            <person name="Enning D."/>
        </authorList>
    </citation>
    <scope>NUCLEOTIDE SEQUENCE</scope>
    <source>
        <strain evidence="7">MIC098Bin5</strain>
    </source>
</reference>
<comment type="caution">
    <text evidence="7">The sequence shown here is derived from an EMBL/GenBank/DDBJ whole genome shotgun (WGS) entry which is preliminary data.</text>
</comment>
<dbReference type="RefSeq" id="WP_278492453.1">
    <property type="nucleotide sequence ID" value="NZ_JACCQJ010000003.1"/>
</dbReference>
<protein>
    <submittedName>
        <fullName evidence="7">Class III signal peptide-containing protein</fullName>
    </submittedName>
</protein>
<feature type="compositionally biased region" description="Acidic residues" evidence="6">
    <location>
        <begin position="66"/>
        <end position="84"/>
    </location>
</feature>
<dbReference type="Proteomes" id="UP000714405">
    <property type="component" value="Unassembled WGS sequence"/>
</dbReference>
<name>A0A8T3W5A5_METMI</name>
<organism evidence="7 8">
    <name type="scientific">Methanococcus maripaludis</name>
    <name type="common">Methanococcus deltae</name>
    <dbReference type="NCBI Taxonomy" id="39152"/>
    <lineage>
        <taxon>Archaea</taxon>
        <taxon>Methanobacteriati</taxon>
        <taxon>Methanobacteriota</taxon>
        <taxon>Methanomada group</taxon>
        <taxon>Methanococci</taxon>
        <taxon>Methanococcales</taxon>
        <taxon>Methanococcaceae</taxon>
        <taxon>Methanococcus</taxon>
    </lineage>
</organism>
<evidence type="ECO:0000256" key="2">
    <source>
        <dbReference type="ARBA" id="ARBA00004561"/>
    </source>
</evidence>
<dbReference type="Pfam" id="PF04021">
    <property type="entry name" value="Class_IIIsignal"/>
    <property type="match status" value="1"/>
</dbReference>
<evidence type="ECO:0000256" key="3">
    <source>
        <dbReference type="ARBA" id="ARBA00004613"/>
    </source>
</evidence>
<accession>A0A8T3W5A5</accession>
<proteinExistence type="predicted"/>
<evidence type="ECO:0000256" key="4">
    <source>
        <dbReference type="ARBA" id="ARBA00022525"/>
    </source>
</evidence>
<evidence type="ECO:0000313" key="8">
    <source>
        <dbReference type="Proteomes" id="UP000714405"/>
    </source>
</evidence>
<evidence type="ECO:0000256" key="6">
    <source>
        <dbReference type="SAM" id="MobiDB-lite"/>
    </source>
</evidence>
<dbReference type="GO" id="GO:0009986">
    <property type="term" value="C:cell surface"/>
    <property type="evidence" value="ECO:0007669"/>
    <property type="project" value="UniProtKB-SubCell"/>
</dbReference>
<dbReference type="AlphaFoldDB" id="A0A8T3W5A5"/>
<dbReference type="GO" id="GO:0005576">
    <property type="term" value="C:extracellular region"/>
    <property type="evidence" value="ECO:0007669"/>
    <property type="project" value="UniProtKB-SubCell"/>
</dbReference>
<gene>
    <name evidence="7" type="ORF">H0S71_08020</name>
</gene>
<keyword evidence="4" id="KW-0964">Secreted</keyword>
<comment type="subcellular location">
    <subcellularLocation>
        <location evidence="1">Cell surface</location>
    </subcellularLocation>
    <subcellularLocation>
        <location evidence="2">Fimbrium</location>
    </subcellularLocation>
    <subcellularLocation>
        <location evidence="3">Secreted</location>
    </subcellularLocation>
</comment>
<sequence length="217" mass="23885">MLLNSKRGQLSIEMVILILAVLLSGTVLAAHMTKDTNNAGEVKALKKLTLGAFSNSAIESGASMIPEEEEEAEPEDEEETIEESDEQIEIEKIANGIRINPGNGRNEFHITNSNDGSEYDLLNGQGLILNESTILIKQREDGTYSSQATYIKVRPIGSKWQRSVLVNGITYNNLQLIVLESSDPTNPMEFTISHYGNAASKYYLTVTAEKATVTIYQ</sequence>
<dbReference type="EMBL" id="JACCQJ010000003">
    <property type="protein sequence ID" value="MBG0769825.1"/>
    <property type="molecule type" value="Genomic_DNA"/>
</dbReference>
<feature type="region of interest" description="Disordered" evidence="6">
    <location>
        <begin position="59"/>
        <end position="84"/>
    </location>
</feature>
<evidence type="ECO:0000256" key="5">
    <source>
        <dbReference type="ARBA" id="ARBA00023263"/>
    </source>
</evidence>